<feature type="compositionally biased region" description="Polar residues" evidence="2">
    <location>
        <begin position="19"/>
        <end position="49"/>
    </location>
</feature>
<evidence type="ECO:0000313" key="3">
    <source>
        <dbReference type="EMBL" id="RPA71485.1"/>
    </source>
</evidence>
<dbReference type="AlphaFoldDB" id="A0A3N4HA87"/>
<evidence type="ECO:0000313" key="4">
    <source>
        <dbReference type="Proteomes" id="UP000275078"/>
    </source>
</evidence>
<feature type="compositionally biased region" description="Low complexity" evidence="2">
    <location>
        <begin position="50"/>
        <end position="65"/>
    </location>
</feature>
<evidence type="ECO:0000256" key="1">
    <source>
        <dbReference type="SAM" id="Coils"/>
    </source>
</evidence>
<accession>A0A3N4HA87</accession>
<keyword evidence="4" id="KW-1185">Reference proteome</keyword>
<dbReference type="SUPFAM" id="SSF144266">
    <property type="entry name" value="MPN010-like"/>
    <property type="match status" value="1"/>
</dbReference>
<protein>
    <submittedName>
        <fullName evidence="3">Uncharacterized protein</fullName>
    </submittedName>
</protein>
<feature type="region of interest" description="Disordered" evidence="2">
    <location>
        <begin position="1"/>
        <end position="72"/>
    </location>
</feature>
<name>A0A3N4HA87_ASCIM</name>
<feature type="coiled-coil region" evidence="1">
    <location>
        <begin position="99"/>
        <end position="133"/>
    </location>
</feature>
<feature type="compositionally biased region" description="Basic and acidic residues" evidence="2">
    <location>
        <begin position="1"/>
        <end position="12"/>
    </location>
</feature>
<organism evidence="3 4">
    <name type="scientific">Ascobolus immersus RN42</name>
    <dbReference type="NCBI Taxonomy" id="1160509"/>
    <lineage>
        <taxon>Eukaryota</taxon>
        <taxon>Fungi</taxon>
        <taxon>Dikarya</taxon>
        <taxon>Ascomycota</taxon>
        <taxon>Pezizomycotina</taxon>
        <taxon>Pezizomycetes</taxon>
        <taxon>Pezizales</taxon>
        <taxon>Ascobolaceae</taxon>
        <taxon>Ascobolus</taxon>
    </lineage>
</organism>
<keyword evidence="1" id="KW-0175">Coiled coil</keyword>
<gene>
    <name evidence="3" type="ORF">BJ508DRAFT_419894</name>
</gene>
<dbReference type="EMBL" id="ML119924">
    <property type="protein sequence ID" value="RPA71485.1"/>
    <property type="molecule type" value="Genomic_DNA"/>
</dbReference>
<dbReference type="Proteomes" id="UP000275078">
    <property type="component" value="Unassembled WGS sequence"/>
</dbReference>
<sequence>MTCSDIQKEHPIRLPIAESLQSSDDVSSELDTSSSVASDTETIRDSSANTPPASEYEPEPSSTTPEDMDDDKCDTDEFVAAMQLVKLHGTRIGALKATNKAQKRTITEQMEKIDRLEKENQVLKEAVKSILVLGKGVVEQVLVQDKGLWWTDIIADG</sequence>
<proteinExistence type="predicted"/>
<reference evidence="3 4" key="1">
    <citation type="journal article" date="2018" name="Nat. Ecol. Evol.">
        <title>Pezizomycetes genomes reveal the molecular basis of ectomycorrhizal truffle lifestyle.</title>
        <authorList>
            <person name="Murat C."/>
            <person name="Payen T."/>
            <person name="Noel B."/>
            <person name="Kuo A."/>
            <person name="Morin E."/>
            <person name="Chen J."/>
            <person name="Kohler A."/>
            <person name="Krizsan K."/>
            <person name="Balestrini R."/>
            <person name="Da Silva C."/>
            <person name="Montanini B."/>
            <person name="Hainaut M."/>
            <person name="Levati E."/>
            <person name="Barry K.W."/>
            <person name="Belfiori B."/>
            <person name="Cichocki N."/>
            <person name="Clum A."/>
            <person name="Dockter R.B."/>
            <person name="Fauchery L."/>
            <person name="Guy J."/>
            <person name="Iotti M."/>
            <person name="Le Tacon F."/>
            <person name="Lindquist E.A."/>
            <person name="Lipzen A."/>
            <person name="Malagnac F."/>
            <person name="Mello A."/>
            <person name="Molinier V."/>
            <person name="Miyauchi S."/>
            <person name="Poulain J."/>
            <person name="Riccioni C."/>
            <person name="Rubini A."/>
            <person name="Sitrit Y."/>
            <person name="Splivallo R."/>
            <person name="Traeger S."/>
            <person name="Wang M."/>
            <person name="Zifcakova L."/>
            <person name="Wipf D."/>
            <person name="Zambonelli A."/>
            <person name="Paolocci F."/>
            <person name="Nowrousian M."/>
            <person name="Ottonello S."/>
            <person name="Baldrian P."/>
            <person name="Spatafora J.W."/>
            <person name="Henrissat B."/>
            <person name="Nagy L.G."/>
            <person name="Aury J.M."/>
            <person name="Wincker P."/>
            <person name="Grigoriev I.V."/>
            <person name="Bonfante P."/>
            <person name="Martin F.M."/>
        </authorList>
    </citation>
    <scope>NUCLEOTIDE SEQUENCE [LARGE SCALE GENOMIC DNA]</scope>
    <source>
        <strain evidence="3 4">RN42</strain>
    </source>
</reference>
<evidence type="ECO:0000256" key="2">
    <source>
        <dbReference type="SAM" id="MobiDB-lite"/>
    </source>
</evidence>